<feature type="transmembrane region" description="Helical" evidence="1">
    <location>
        <begin position="6"/>
        <end position="23"/>
    </location>
</feature>
<proteinExistence type="predicted"/>
<organism evidence="2 3">
    <name type="scientific">Virgibacillus sediminis</name>
    <dbReference type="NCBI Taxonomy" id="202260"/>
    <lineage>
        <taxon>Bacteria</taxon>
        <taxon>Bacillati</taxon>
        <taxon>Bacillota</taxon>
        <taxon>Bacilli</taxon>
        <taxon>Bacillales</taxon>
        <taxon>Bacillaceae</taxon>
        <taxon>Virgibacillus</taxon>
    </lineage>
</organism>
<name>A0ABV7A4T8_9BACI</name>
<evidence type="ECO:0000313" key="3">
    <source>
        <dbReference type="Proteomes" id="UP001595387"/>
    </source>
</evidence>
<evidence type="ECO:0000313" key="2">
    <source>
        <dbReference type="EMBL" id="MFC2948057.1"/>
    </source>
</evidence>
<keyword evidence="1" id="KW-1133">Transmembrane helix</keyword>
<comment type="caution">
    <text evidence="2">The sequence shown here is derived from an EMBL/GenBank/DDBJ whole genome shotgun (WGS) entry which is preliminary data.</text>
</comment>
<keyword evidence="1" id="KW-0472">Membrane</keyword>
<reference evidence="3" key="1">
    <citation type="journal article" date="2019" name="Int. J. Syst. Evol. Microbiol.">
        <title>The Global Catalogue of Microorganisms (GCM) 10K type strain sequencing project: providing services to taxonomists for standard genome sequencing and annotation.</title>
        <authorList>
            <consortium name="The Broad Institute Genomics Platform"/>
            <consortium name="The Broad Institute Genome Sequencing Center for Infectious Disease"/>
            <person name="Wu L."/>
            <person name="Ma J."/>
        </authorList>
    </citation>
    <scope>NUCLEOTIDE SEQUENCE [LARGE SCALE GENOMIC DNA]</scope>
    <source>
        <strain evidence="3">KCTC 13193</strain>
    </source>
</reference>
<keyword evidence="3" id="KW-1185">Reference proteome</keyword>
<sequence>MKNNKCYILSVTILAGIAALLDLKYKGLFYRQLPESVQERLNQCNAQTLCRSK</sequence>
<dbReference type="EMBL" id="JBHRRZ010000012">
    <property type="protein sequence ID" value="MFC2948057.1"/>
    <property type="molecule type" value="Genomic_DNA"/>
</dbReference>
<accession>A0ABV7A4T8</accession>
<dbReference type="RefSeq" id="WP_390304579.1">
    <property type="nucleotide sequence ID" value="NZ_JBHRRZ010000012.1"/>
</dbReference>
<dbReference type="Proteomes" id="UP001595387">
    <property type="component" value="Unassembled WGS sequence"/>
</dbReference>
<keyword evidence="1" id="KW-0812">Transmembrane</keyword>
<evidence type="ECO:0000256" key="1">
    <source>
        <dbReference type="SAM" id="Phobius"/>
    </source>
</evidence>
<evidence type="ECO:0008006" key="4">
    <source>
        <dbReference type="Google" id="ProtNLM"/>
    </source>
</evidence>
<gene>
    <name evidence="2" type="ORF">ACFODW_06835</name>
</gene>
<protein>
    <recommendedName>
        <fullName evidence="4">Cyclic lactone autoinducer peptide</fullName>
    </recommendedName>
</protein>